<reference evidence="1 2" key="1">
    <citation type="submission" date="2016-10" db="EMBL/GenBank/DDBJ databases">
        <authorList>
            <person name="de Groot N.N."/>
        </authorList>
    </citation>
    <scope>NUCLEOTIDE SEQUENCE [LARGE SCALE GENOMIC DNA]</scope>
    <source>
        <strain evidence="1 2">R-24608</strain>
    </source>
</reference>
<evidence type="ECO:0000313" key="1">
    <source>
        <dbReference type="EMBL" id="SFU96976.1"/>
    </source>
</evidence>
<gene>
    <name evidence="1" type="ORF">SAMN04489707_105211</name>
</gene>
<dbReference type="STRING" id="343013.SAMN04489707_105211"/>
<organism evidence="1 2">
    <name type="scientific">Paenacidovorax caeni</name>
    <dbReference type="NCBI Taxonomy" id="343013"/>
    <lineage>
        <taxon>Bacteria</taxon>
        <taxon>Pseudomonadati</taxon>
        <taxon>Pseudomonadota</taxon>
        <taxon>Betaproteobacteria</taxon>
        <taxon>Burkholderiales</taxon>
        <taxon>Comamonadaceae</taxon>
        <taxon>Paenacidovorax</taxon>
    </lineage>
</organism>
<keyword evidence="2" id="KW-1185">Reference proteome</keyword>
<protein>
    <submittedName>
        <fullName evidence="1">Nucleotidyl transferase AbiEii toxin, Type IV TA system</fullName>
    </submittedName>
</protein>
<dbReference type="InterPro" id="IPR014942">
    <property type="entry name" value="AbiEii"/>
</dbReference>
<dbReference type="AlphaFoldDB" id="A0A1I7KHU9"/>
<sequence length="87" mass="9791">MERRLARISLSPHAEHFLLKGALLFALWYDTPHRPTRDADLLGFGPDDEANLITTFRDIAAMDLGDGIVFDPDSMKTDAIRKDNTYG</sequence>
<proteinExistence type="predicted"/>
<name>A0A1I7KHU9_9BURK</name>
<accession>A0A1I7KHU9</accession>
<dbReference type="Pfam" id="PF08843">
    <property type="entry name" value="AbiEii"/>
    <property type="match status" value="1"/>
</dbReference>
<keyword evidence="1" id="KW-0808">Transferase</keyword>
<dbReference type="Proteomes" id="UP000183656">
    <property type="component" value="Unassembled WGS sequence"/>
</dbReference>
<dbReference type="EMBL" id="FPBX01000052">
    <property type="protein sequence ID" value="SFU96976.1"/>
    <property type="molecule type" value="Genomic_DNA"/>
</dbReference>
<evidence type="ECO:0000313" key="2">
    <source>
        <dbReference type="Proteomes" id="UP000183656"/>
    </source>
</evidence>
<dbReference type="GO" id="GO:0016740">
    <property type="term" value="F:transferase activity"/>
    <property type="evidence" value="ECO:0007669"/>
    <property type="project" value="UniProtKB-KW"/>
</dbReference>